<accession>A0A2C5YFZ4</accession>
<dbReference type="GO" id="GO:0016279">
    <property type="term" value="F:protein-lysine N-methyltransferase activity"/>
    <property type="evidence" value="ECO:0007669"/>
    <property type="project" value="TreeGrafter"/>
</dbReference>
<dbReference type="STRING" id="1399860.A0A2C5YFZ4"/>
<dbReference type="PANTHER" id="PTHR13271:SF137">
    <property type="entry name" value="SET DOMAIN-CONTAINING PROTEIN"/>
    <property type="match status" value="1"/>
</dbReference>
<dbReference type="OrthoDB" id="441812at2759"/>
<proteinExistence type="predicted"/>
<dbReference type="PROSITE" id="PS50280">
    <property type="entry name" value="SET"/>
    <property type="match status" value="1"/>
</dbReference>
<feature type="domain" description="SET" evidence="1">
    <location>
        <begin position="14"/>
        <end position="229"/>
    </location>
</feature>
<comment type="caution">
    <text evidence="2">The sequence shown here is derived from an EMBL/GenBank/DDBJ whole genome shotgun (WGS) entry which is preliminary data.</text>
</comment>
<evidence type="ECO:0000313" key="2">
    <source>
        <dbReference type="EMBL" id="PHH66410.1"/>
    </source>
</evidence>
<evidence type="ECO:0000313" key="3">
    <source>
        <dbReference type="Proteomes" id="UP000226192"/>
    </source>
</evidence>
<sequence length="360" mass="39641">MEAVDALVKWATARGLELNGIQPKLLAGRGFGMVATRPLKPGDTVLSVPAALLRSLGNTPKPVVRRLEGASVHAILAAALCLDDSPDFGLWRAVLPSPATLRAAMPLCWPPELQLLLPAAAKTLLDSQCAKLDRDWALVAAAYADSPISRLDFVYAWALVNSRTFYHTTPRTLARLPSDDHMVLQPVADLFNHTPHAAAACSVAFDSRGYTFTALHAYSPGQELLIRYGAHSNDHLLVEYGFTLDSHPADDILLDPYLCPQYMLGSDEPCYRTLTALRLLCLSTPQWRAVLDGSRHEDHDRDAVHAQLLKLLSKLQKDVRSKLAQLHRTKAGTPAMRTSLRTRWLQVKDLTMAHVSRLEA</sequence>
<evidence type="ECO:0000259" key="1">
    <source>
        <dbReference type="PROSITE" id="PS50280"/>
    </source>
</evidence>
<organism evidence="2 3">
    <name type="scientific">Ophiocordyceps australis</name>
    <dbReference type="NCBI Taxonomy" id="1399860"/>
    <lineage>
        <taxon>Eukaryota</taxon>
        <taxon>Fungi</taxon>
        <taxon>Dikarya</taxon>
        <taxon>Ascomycota</taxon>
        <taxon>Pezizomycotina</taxon>
        <taxon>Sordariomycetes</taxon>
        <taxon>Hypocreomycetidae</taxon>
        <taxon>Hypocreales</taxon>
        <taxon>Ophiocordycipitaceae</taxon>
        <taxon>Ophiocordyceps</taxon>
    </lineage>
</organism>
<name>A0A2C5YFZ4_9HYPO</name>
<dbReference type="Gene3D" id="3.90.1410.10">
    <property type="entry name" value="set domain protein methyltransferase, domain 1"/>
    <property type="match status" value="1"/>
</dbReference>
<dbReference type="InterPro" id="IPR001214">
    <property type="entry name" value="SET_dom"/>
</dbReference>
<dbReference type="SUPFAM" id="SSF82199">
    <property type="entry name" value="SET domain"/>
    <property type="match status" value="1"/>
</dbReference>
<dbReference type="InterPro" id="IPR046341">
    <property type="entry name" value="SET_dom_sf"/>
</dbReference>
<keyword evidence="3" id="KW-1185">Reference proteome</keyword>
<dbReference type="Proteomes" id="UP000226192">
    <property type="component" value="Unassembled WGS sequence"/>
</dbReference>
<reference evidence="2 3" key="1">
    <citation type="submission" date="2017-06" db="EMBL/GenBank/DDBJ databases">
        <title>Ant-infecting Ophiocordyceps genomes reveal a high diversity of potential behavioral manipulation genes and a possible major role for enterotoxins.</title>
        <authorList>
            <person name="De Bekker C."/>
            <person name="Evans H.C."/>
            <person name="Brachmann A."/>
            <person name="Hughes D.P."/>
        </authorList>
    </citation>
    <scope>NUCLEOTIDE SEQUENCE [LARGE SCALE GENOMIC DNA]</scope>
    <source>
        <strain evidence="2 3">Map64</strain>
    </source>
</reference>
<dbReference type="InterPro" id="IPR050600">
    <property type="entry name" value="SETD3_SETD6_MTase"/>
</dbReference>
<protein>
    <recommendedName>
        <fullName evidence="1">SET domain-containing protein</fullName>
    </recommendedName>
</protein>
<gene>
    <name evidence="2" type="ORF">CDD81_7465</name>
</gene>
<dbReference type="PANTHER" id="PTHR13271">
    <property type="entry name" value="UNCHARACTERIZED PUTATIVE METHYLTRANSFERASE"/>
    <property type="match status" value="1"/>
</dbReference>
<dbReference type="Pfam" id="PF00856">
    <property type="entry name" value="SET"/>
    <property type="match status" value="1"/>
</dbReference>
<dbReference type="AlphaFoldDB" id="A0A2C5YFZ4"/>
<dbReference type="EMBL" id="NJET01000008">
    <property type="protein sequence ID" value="PHH66410.1"/>
    <property type="molecule type" value="Genomic_DNA"/>
</dbReference>